<organism evidence="1 2">
    <name type="scientific">Trifolium medium</name>
    <dbReference type="NCBI Taxonomy" id="97028"/>
    <lineage>
        <taxon>Eukaryota</taxon>
        <taxon>Viridiplantae</taxon>
        <taxon>Streptophyta</taxon>
        <taxon>Embryophyta</taxon>
        <taxon>Tracheophyta</taxon>
        <taxon>Spermatophyta</taxon>
        <taxon>Magnoliopsida</taxon>
        <taxon>eudicotyledons</taxon>
        <taxon>Gunneridae</taxon>
        <taxon>Pentapetalae</taxon>
        <taxon>rosids</taxon>
        <taxon>fabids</taxon>
        <taxon>Fabales</taxon>
        <taxon>Fabaceae</taxon>
        <taxon>Papilionoideae</taxon>
        <taxon>50 kb inversion clade</taxon>
        <taxon>NPAAA clade</taxon>
        <taxon>Hologalegina</taxon>
        <taxon>IRL clade</taxon>
        <taxon>Trifolieae</taxon>
        <taxon>Trifolium</taxon>
    </lineage>
</organism>
<dbReference type="EMBL" id="LXQA010078837">
    <property type="protein sequence ID" value="MCI11096.1"/>
    <property type="molecule type" value="Genomic_DNA"/>
</dbReference>
<feature type="non-terminal residue" evidence="1">
    <location>
        <position position="34"/>
    </location>
</feature>
<name>A0A392PIG1_9FABA</name>
<accession>A0A392PIG1</accession>
<keyword evidence="2" id="KW-1185">Reference proteome</keyword>
<evidence type="ECO:0000313" key="2">
    <source>
        <dbReference type="Proteomes" id="UP000265520"/>
    </source>
</evidence>
<protein>
    <submittedName>
        <fullName evidence="1">Uncharacterized protein</fullName>
    </submittedName>
</protein>
<comment type="caution">
    <text evidence="1">The sequence shown here is derived from an EMBL/GenBank/DDBJ whole genome shotgun (WGS) entry which is preliminary data.</text>
</comment>
<sequence>MENLLYVKNFHQPVFTIEKPTDKTDDEWTLLHRQ</sequence>
<dbReference type="Proteomes" id="UP000265520">
    <property type="component" value="Unassembled WGS sequence"/>
</dbReference>
<reference evidence="1 2" key="1">
    <citation type="journal article" date="2018" name="Front. Plant Sci.">
        <title>Red Clover (Trifolium pratense) and Zigzag Clover (T. medium) - A Picture of Genomic Similarities and Differences.</title>
        <authorList>
            <person name="Dluhosova J."/>
            <person name="Istvanek J."/>
            <person name="Nedelnik J."/>
            <person name="Repkova J."/>
        </authorList>
    </citation>
    <scope>NUCLEOTIDE SEQUENCE [LARGE SCALE GENOMIC DNA]</scope>
    <source>
        <strain evidence="2">cv. 10/8</strain>
        <tissue evidence="1">Leaf</tissue>
    </source>
</reference>
<proteinExistence type="predicted"/>
<evidence type="ECO:0000313" key="1">
    <source>
        <dbReference type="EMBL" id="MCI11096.1"/>
    </source>
</evidence>
<dbReference type="AlphaFoldDB" id="A0A392PIG1"/>